<evidence type="ECO:0000256" key="10">
    <source>
        <dbReference type="SAM" id="MobiDB-lite"/>
    </source>
</evidence>
<evidence type="ECO:0000259" key="11">
    <source>
        <dbReference type="PROSITE" id="PS52029"/>
    </source>
</evidence>
<sequence>MGSSLIKAALGGTKARTDAEPAGFSMTRRTLIIGAPFALAACTTIPTPAPTFAWQSQTPEQMYGPLKDGDITIPPVNLKKIDPQFYRQVVAYSGKEKPGTIIVDPAAHFLYQVQPGGWAVRYGIGVGRAGFAWHGDAIIRFKNAWPKWTPPAEMIDREPRLEKYRKGMPGGLDNPLGARALYLYQGWQDTLYRIHGTNKPETIGHSVSSGCIRMINQDVVDLYSRVPVGTHVVVLGDAVPTSQAKAEATPKTKTPAAKPAAAAPAKT</sequence>
<evidence type="ECO:0000313" key="13">
    <source>
        <dbReference type="Proteomes" id="UP000186406"/>
    </source>
</evidence>
<comment type="pathway">
    <text evidence="1 9">Cell wall biogenesis; peptidoglycan biosynthesis.</text>
</comment>
<dbReference type="PROSITE" id="PS52029">
    <property type="entry name" value="LD_TPASE"/>
    <property type="match status" value="1"/>
</dbReference>
<comment type="similarity">
    <text evidence="2">Belongs to the YkuD family.</text>
</comment>
<keyword evidence="5" id="KW-0378">Hydrolase</keyword>
<keyword evidence="13" id="KW-1185">Reference proteome</keyword>
<dbReference type="InterPro" id="IPR038063">
    <property type="entry name" value="Transpep_catalytic_dom"/>
</dbReference>
<dbReference type="RefSeq" id="WP_073625276.1">
    <property type="nucleotide sequence ID" value="NZ_FRXO01000001.1"/>
</dbReference>
<dbReference type="EMBL" id="FRXO01000001">
    <property type="protein sequence ID" value="SHO59897.1"/>
    <property type="molecule type" value="Genomic_DNA"/>
</dbReference>
<feature type="compositionally biased region" description="Low complexity" evidence="10">
    <location>
        <begin position="244"/>
        <end position="267"/>
    </location>
</feature>
<protein>
    <submittedName>
        <fullName evidence="12">Lipoprotein-anchoring transpeptidase ErfK/SrfK</fullName>
    </submittedName>
</protein>
<dbReference type="PANTHER" id="PTHR30582:SF24">
    <property type="entry name" value="L,D-TRANSPEPTIDASE ERFK_SRFK-RELATED"/>
    <property type="match status" value="1"/>
</dbReference>
<reference evidence="12 13" key="1">
    <citation type="submission" date="2016-12" db="EMBL/GenBank/DDBJ databases">
        <authorList>
            <person name="Song W.-J."/>
            <person name="Kurnit D.M."/>
        </authorList>
    </citation>
    <scope>NUCLEOTIDE SEQUENCE [LARGE SCALE GENOMIC DNA]</scope>
    <source>
        <strain evidence="12 13">DSM 19599</strain>
    </source>
</reference>
<dbReference type="UniPathway" id="UPA00219"/>
<keyword evidence="4" id="KW-0808">Transferase</keyword>
<keyword evidence="7 9" id="KW-0573">Peptidoglycan synthesis</keyword>
<proteinExistence type="inferred from homology"/>
<accession>A0A1M7Z4M0</accession>
<evidence type="ECO:0000256" key="9">
    <source>
        <dbReference type="PROSITE-ProRule" id="PRU01373"/>
    </source>
</evidence>
<dbReference type="PANTHER" id="PTHR30582">
    <property type="entry name" value="L,D-TRANSPEPTIDASE"/>
    <property type="match status" value="1"/>
</dbReference>
<feature type="active site" description="Proton donor/acceptor" evidence="9">
    <location>
        <position position="195"/>
    </location>
</feature>
<evidence type="ECO:0000256" key="6">
    <source>
        <dbReference type="ARBA" id="ARBA00022960"/>
    </source>
</evidence>
<dbReference type="CDD" id="cd16913">
    <property type="entry name" value="YkuD_like"/>
    <property type="match status" value="1"/>
</dbReference>
<feature type="region of interest" description="Disordered" evidence="10">
    <location>
        <begin position="241"/>
        <end position="267"/>
    </location>
</feature>
<name>A0A1M7Z4M0_9HYPH</name>
<keyword evidence="12" id="KW-0449">Lipoprotein</keyword>
<keyword evidence="3" id="KW-0328">Glycosyltransferase</keyword>
<dbReference type="InterPro" id="IPR050979">
    <property type="entry name" value="LD-transpeptidase"/>
</dbReference>
<evidence type="ECO:0000256" key="4">
    <source>
        <dbReference type="ARBA" id="ARBA00022679"/>
    </source>
</evidence>
<dbReference type="Gene3D" id="2.40.440.10">
    <property type="entry name" value="L,D-transpeptidase catalytic domain-like"/>
    <property type="match status" value="1"/>
</dbReference>
<evidence type="ECO:0000256" key="7">
    <source>
        <dbReference type="ARBA" id="ARBA00022984"/>
    </source>
</evidence>
<evidence type="ECO:0000313" key="12">
    <source>
        <dbReference type="EMBL" id="SHO59897.1"/>
    </source>
</evidence>
<dbReference type="GO" id="GO:0016757">
    <property type="term" value="F:glycosyltransferase activity"/>
    <property type="evidence" value="ECO:0007669"/>
    <property type="project" value="UniProtKB-KW"/>
</dbReference>
<dbReference type="SUPFAM" id="SSF141523">
    <property type="entry name" value="L,D-transpeptidase catalytic domain-like"/>
    <property type="match status" value="1"/>
</dbReference>
<dbReference type="Pfam" id="PF03734">
    <property type="entry name" value="YkuD"/>
    <property type="match status" value="1"/>
</dbReference>
<dbReference type="FunFam" id="2.40.440.10:FF:000002">
    <property type="entry name" value="L,D-transpeptidase ErfK/SrfK"/>
    <property type="match status" value="1"/>
</dbReference>
<organism evidence="12 13">
    <name type="scientific">Pseudoxanthobacter soli DSM 19599</name>
    <dbReference type="NCBI Taxonomy" id="1123029"/>
    <lineage>
        <taxon>Bacteria</taxon>
        <taxon>Pseudomonadati</taxon>
        <taxon>Pseudomonadota</taxon>
        <taxon>Alphaproteobacteria</taxon>
        <taxon>Hyphomicrobiales</taxon>
        <taxon>Segnochrobactraceae</taxon>
        <taxon>Pseudoxanthobacter</taxon>
    </lineage>
</organism>
<dbReference type="GO" id="GO:0071555">
    <property type="term" value="P:cell wall organization"/>
    <property type="evidence" value="ECO:0007669"/>
    <property type="project" value="UniProtKB-UniRule"/>
</dbReference>
<dbReference type="GO" id="GO:0008360">
    <property type="term" value="P:regulation of cell shape"/>
    <property type="evidence" value="ECO:0007669"/>
    <property type="project" value="UniProtKB-UniRule"/>
</dbReference>
<dbReference type="GO" id="GO:0071972">
    <property type="term" value="F:peptidoglycan L,D-transpeptidase activity"/>
    <property type="evidence" value="ECO:0007669"/>
    <property type="project" value="TreeGrafter"/>
</dbReference>
<keyword evidence="6 9" id="KW-0133">Cell shape</keyword>
<dbReference type="GO" id="GO:0005576">
    <property type="term" value="C:extracellular region"/>
    <property type="evidence" value="ECO:0007669"/>
    <property type="project" value="TreeGrafter"/>
</dbReference>
<feature type="active site" description="Nucleophile" evidence="9">
    <location>
        <position position="211"/>
    </location>
</feature>
<evidence type="ECO:0000256" key="5">
    <source>
        <dbReference type="ARBA" id="ARBA00022801"/>
    </source>
</evidence>
<dbReference type="InterPro" id="IPR005490">
    <property type="entry name" value="LD_TPept_cat_dom"/>
</dbReference>
<feature type="domain" description="L,D-TPase catalytic" evidence="11">
    <location>
        <begin position="99"/>
        <end position="235"/>
    </location>
</feature>
<evidence type="ECO:0000256" key="3">
    <source>
        <dbReference type="ARBA" id="ARBA00022676"/>
    </source>
</evidence>
<keyword evidence="8 9" id="KW-0961">Cell wall biogenesis/degradation</keyword>
<evidence type="ECO:0000256" key="8">
    <source>
        <dbReference type="ARBA" id="ARBA00023316"/>
    </source>
</evidence>
<gene>
    <name evidence="12" type="ORF">SAMN02745172_00104</name>
</gene>
<evidence type="ECO:0000256" key="2">
    <source>
        <dbReference type="ARBA" id="ARBA00005992"/>
    </source>
</evidence>
<dbReference type="Proteomes" id="UP000186406">
    <property type="component" value="Unassembled WGS sequence"/>
</dbReference>
<dbReference type="AlphaFoldDB" id="A0A1M7Z4M0"/>
<evidence type="ECO:0000256" key="1">
    <source>
        <dbReference type="ARBA" id="ARBA00004752"/>
    </source>
</evidence>
<dbReference type="STRING" id="1123029.SAMN02745172_00104"/>
<dbReference type="GO" id="GO:0018104">
    <property type="term" value="P:peptidoglycan-protein cross-linking"/>
    <property type="evidence" value="ECO:0007669"/>
    <property type="project" value="TreeGrafter"/>
</dbReference>